<proteinExistence type="predicted"/>
<accession>A0AAU8EWW3</accession>
<dbReference type="EMBL" id="CP159279">
    <property type="protein sequence ID" value="XCH13143.1"/>
    <property type="molecule type" value="Genomic_DNA"/>
</dbReference>
<dbReference type="Pfam" id="PF05117">
    <property type="entry name" value="DUF695"/>
    <property type="match status" value="1"/>
</dbReference>
<feature type="domain" description="DUF695" evidence="1">
    <location>
        <begin position="214"/>
        <end position="336"/>
    </location>
</feature>
<gene>
    <name evidence="2" type="ORF">ABRP34_09255</name>
</gene>
<dbReference type="RefSeq" id="WP_353713003.1">
    <property type="nucleotide sequence ID" value="NZ_CP159279.1"/>
</dbReference>
<evidence type="ECO:0000259" key="1">
    <source>
        <dbReference type="Pfam" id="PF05117"/>
    </source>
</evidence>
<protein>
    <recommendedName>
        <fullName evidence="1">DUF695 domain-containing protein</fullName>
    </recommendedName>
</protein>
<name>A0AAU8EWW3_9MICC</name>
<reference evidence="2" key="1">
    <citation type="submission" date="2024-06" db="EMBL/GenBank/DDBJ databases">
        <title>Biodegradation of dimethachlon by Arthrobacter sp. K5: mechanistic insights and ecological implications.</title>
        <authorList>
            <person name="Hu S."/>
            <person name="Lu P."/>
        </authorList>
    </citation>
    <scope>NUCLEOTIDE SEQUENCE</scope>
    <source>
        <strain evidence="2">K5</strain>
    </source>
</reference>
<dbReference type="InterPro" id="IPR016097">
    <property type="entry name" value="DUF695"/>
</dbReference>
<sequence>MELVRRNSATETEAVGAFWRWWSVAGTGLATAAVMTGMYADLPEIIGAMVMAIHPKLRWETGPGAHSRHRLCVSGGGDPRLRVLAERWRRAAPPPTETWEFAAAREPRPGMLAGTLEGLEQPVDLGLARVAVDWDERRTLAELTVFHPAFTGMGTNDCRQAGRLLVDWLLGEDDVQRWVGAINVTRADPRDSQPAAIVPDFFQAVATRNLDPRWTMREAKISSGHRVIVCALRPLRWVDHPLLDLHTAVRISYRRTGDDGLPDGEALIRLLHLEQGLDLLVGPRGRVVASETSNGLRVLHYYSDSEDQNGRDSFDRFARSRQDVQVTHAYDPGWSRVQKFI</sequence>
<evidence type="ECO:0000313" key="2">
    <source>
        <dbReference type="EMBL" id="XCH13143.1"/>
    </source>
</evidence>
<organism evidence="2">
    <name type="scientific">Arthrobacter sp. K5</name>
    <dbReference type="NCBI Taxonomy" id="2839623"/>
    <lineage>
        <taxon>Bacteria</taxon>
        <taxon>Bacillati</taxon>
        <taxon>Actinomycetota</taxon>
        <taxon>Actinomycetes</taxon>
        <taxon>Micrococcales</taxon>
        <taxon>Micrococcaceae</taxon>
        <taxon>Arthrobacter</taxon>
    </lineage>
</organism>
<dbReference type="AlphaFoldDB" id="A0AAU8EWW3"/>